<keyword evidence="15" id="KW-1185">Reference proteome</keyword>
<dbReference type="PANTHER" id="PTHR22883">
    <property type="entry name" value="ZINC FINGER DHHC DOMAIN CONTAINING PROTEIN"/>
    <property type="match status" value="1"/>
</dbReference>
<feature type="transmembrane region" description="Helical" evidence="11">
    <location>
        <begin position="21"/>
        <end position="48"/>
    </location>
</feature>
<evidence type="ECO:0000256" key="5">
    <source>
        <dbReference type="ARBA" id="ARBA00023136"/>
    </source>
</evidence>
<protein>
    <recommendedName>
        <fullName evidence="11">Palmitoyltransferase</fullName>
        <ecNumber evidence="11">2.3.1.225</ecNumber>
    </recommendedName>
</protein>
<dbReference type="InterPro" id="IPR039859">
    <property type="entry name" value="PFA4/ZDH16/20/ERF2-like"/>
</dbReference>
<comment type="caution">
    <text evidence="14">The sequence shown here is derived from an EMBL/GenBank/DDBJ whole genome shotgun (WGS) entry which is preliminary data.</text>
</comment>
<evidence type="ECO:0000256" key="3">
    <source>
        <dbReference type="ARBA" id="ARBA00022692"/>
    </source>
</evidence>
<dbReference type="PANTHER" id="PTHR22883:SF23">
    <property type="entry name" value="PALMITOYLTRANSFERASE ZDHHC6"/>
    <property type="match status" value="1"/>
</dbReference>
<keyword evidence="3 11" id="KW-0812">Transmembrane</keyword>
<keyword evidence="7" id="KW-0449">Lipoprotein</keyword>
<dbReference type="Pfam" id="PF01529">
    <property type="entry name" value="DHHC"/>
    <property type="match status" value="1"/>
</dbReference>
<evidence type="ECO:0000256" key="8">
    <source>
        <dbReference type="ARBA" id="ARBA00023315"/>
    </source>
</evidence>
<evidence type="ECO:0000256" key="10">
    <source>
        <dbReference type="ARBA" id="ARBA00048048"/>
    </source>
</evidence>
<accession>A0A7D8UV83</accession>
<feature type="region of interest" description="Disordered" evidence="12">
    <location>
        <begin position="483"/>
        <end position="527"/>
    </location>
</feature>
<comment type="domain">
    <text evidence="11">The DHHC domain is required for palmitoyltransferase activity.</text>
</comment>
<feature type="transmembrane region" description="Helical" evidence="11">
    <location>
        <begin position="192"/>
        <end position="214"/>
    </location>
</feature>
<dbReference type="PROSITE" id="PS50216">
    <property type="entry name" value="DHHC"/>
    <property type="match status" value="1"/>
</dbReference>
<dbReference type="Proteomes" id="UP000481288">
    <property type="component" value="Unassembled WGS sequence"/>
</dbReference>
<evidence type="ECO:0000313" key="14">
    <source>
        <dbReference type="EMBL" id="TVY58249.1"/>
    </source>
</evidence>
<keyword evidence="4 11" id="KW-1133">Transmembrane helix</keyword>
<evidence type="ECO:0000256" key="1">
    <source>
        <dbReference type="ARBA" id="ARBA00004141"/>
    </source>
</evidence>
<dbReference type="InterPro" id="IPR001594">
    <property type="entry name" value="Palmitoyltrfase_DHHC"/>
</dbReference>
<dbReference type="AlphaFoldDB" id="A0A7D8UV83"/>
<feature type="region of interest" description="Disordered" evidence="12">
    <location>
        <begin position="333"/>
        <end position="387"/>
    </location>
</feature>
<organism evidence="14 15">
    <name type="scientific">Lachnellula cervina</name>
    <dbReference type="NCBI Taxonomy" id="1316786"/>
    <lineage>
        <taxon>Eukaryota</taxon>
        <taxon>Fungi</taxon>
        <taxon>Dikarya</taxon>
        <taxon>Ascomycota</taxon>
        <taxon>Pezizomycotina</taxon>
        <taxon>Leotiomycetes</taxon>
        <taxon>Helotiales</taxon>
        <taxon>Lachnaceae</taxon>
        <taxon>Lachnellula</taxon>
    </lineage>
</organism>
<feature type="region of interest" description="Disordered" evidence="12">
    <location>
        <begin position="99"/>
        <end position="119"/>
    </location>
</feature>
<name>A0A7D8UV83_9HELO</name>
<evidence type="ECO:0000313" key="15">
    <source>
        <dbReference type="Proteomes" id="UP000481288"/>
    </source>
</evidence>
<gene>
    <name evidence="14" type="primary">PFA5</name>
    <name evidence="14" type="ORF">LCER1_G001530</name>
</gene>
<reference evidence="14 15" key="1">
    <citation type="submission" date="2018-05" db="EMBL/GenBank/DDBJ databases">
        <title>Whole genome sequencing for identification of molecular markers to develop diagnostic detection tools for the regulated plant pathogen Lachnellula willkommii.</title>
        <authorList>
            <person name="Giroux E."/>
            <person name="Bilodeau G."/>
        </authorList>
    </citation>
    <scope>NUCLEOTIDE SEQUENCE [LARGE SCALE GENOMIC DNA]</scope>
    <source>
        <strain evidence="14 15">CBS 625.97</strain>
    </source>
</reference>
<proteinExistence type="inferred from homology"/>
<evidence type="ECO:0000256" key="9">
    <source>
        <dbReference type="ARBA" id="ARBA00038298"/>
    </source>
</evidence>
<sequence>MDIIQRTADRNQAVNLWTARFIPLVLAGVVGYATYVLVALLCVNYLLVKHHDKGAAIPILVIYFLLFIPMAASFFRVLYFTILDPPYVPLGPAAIRDREMKGKTQSEEDGIGAGAYRPGNYRNDVDSPGLELFYSKDVFVCEQNGKPIWCSNCGNWKPDRAHHDSSSGRCIAKMDHFCPWVGGPVGENNFNFFVQFTFWTALYCLHLIIVMAIYVHRQLTVRDENLNHHFAAILGLAGFFFAFTASMTGTSVQLLITNRTSVERLGAKTKITTLAIKRPPLEELARINPYTAQNPSYNVIIYPLEPGHAPASQVHHGPPVMSSAEIDAYNNPLNQDQEASAGPEELVTSNSPTGGDVATPSMARPTASGNNHPSGVLGNGESQERMSARDLNATKTFAILNTSNPGDNPWALGSGVANWQTVMGTGVFDWFLPIHKSPCSYHEDPESHFALGPAVDRLREQHSLIAAGAAPSPRGRKKLLHRLNGGANEKGTQGKKRKEKATPTSTLGSNQIRMKNLNGHASQPPIS</sequence>
<dbReference type="OrthoDB" id="331948at2759"/>
<evidence type="ECO:0000256" key="4">
    <source>
        <dbReference type="ARBA" id="ARBA00022989"/>
    </source>
</evidence>
<dbReference type="EC" id="2.3.1.225" evidence="11"/>
<comment type="subcellular location">
    <subcellularLocation>
        <location evidence="1">Membrane</location>
        <topology evidence="1">Multi-pass membrane protein</topology>
    </subcellularLocation>
</comment>
<evidence type="ECO:0000259" key="13">
    <source>
        <dbReference type="Pfam" id="PF01529"/>
    </source>
</evidence>
<dbReference type="GO" id="GO:0005783">
    <property type="term" value="C:endoplasmic reticulum"/>
    <property type="evidence" value="ECO:0007669"/>
    <property type="project" value="TreeGrafter"/>
</dbReference>
<keyword evidence="5 11" id="KW-0472">Membrane</keyword>
<dbReference type="EMBL" id="QGMG01000050">
    <property type="protein sequence ID" value="TVY58249.1"/>
    <property type="molecule type" value="Genomic_DNA"/>
</dbReference>
<evidence type="ECO:0000256" key="2">
    <source>
        <dbReference type="ARBA" id="ARBA00022679"/>
    </source>
</evidence>
<evidence type="ECO:0000256" key="11">
    <source>
        <dbReference type="RuleBase" id="RU079119"/>
    </source>
</evidence>
<feature type="domain" description="Palmitoyltransferase DHHC" evidence="13">
    <location>
        <begin position="146"/>
        <end position="265"/>
    </location>
</feature>
<keyword evidence="6" id="KW-0564">Palmitate</keyword>
<dbReference type="GO" id="GO:0006612">
    <property type="term" value="P:protein targeting to membrane"/>
    <property type="evidence" value="ECO:0007669"/>
    <property type="project" value="TreeGrafter"/>
</dbReference>
<evidence type="ECO:0000256" key="7">
    <source>
        <dbReference type="ARBA" id="ARBA00023288"/>
    </source>
</evidence>
<feature type="compositionally biased region" description="Polar residues" evidence="12">
    <location>
        <begin position="502"/>
        <end position="527"/>
    </location>
</feature>
<comment type="catalytic activity">
    <reaction evidence="10 11">
        <text>L-cysteinyl-[protein] + hexadecanoyl-CoA = S-hexadecanoyl-L-cysteinyl-[protein] + CoA</text>
        <dbReference type="Rhea" id="RHEA:36683"/>
        <dbReference type="Rhea" id="RHEA-COMP:10131"/>
        <dbReference type="Rhea" id="RHEA-COMP:11032"/>
        <dbReference type="ChEBI" id="CHEBI:29950"/>
        <dbReference type="ChEBI" id="CHEBI:57287"/>
        <dbReference type="ChEBI" id="CHEBI:57379"/>
        <dbReference type="ChEBI" id="CHEBI:74151"/>
        <dbReference type="EC" id="2.3.1.225"/>
    </reaction>
</comment>
<keyword evidence="2 11" id="KW-0808">Transferase</keyword>
<evidence type="ECO:0000256" key="12">
    <source>
        <dbReference type="SAM" id="MobiDB-lite"/>
    </source>
</evidence>
<dbReference type="GO" id="GO:0016020">
    <property type="term" value="C:membrane"/>
    <property type="evidence" value="ECO:0007669"/>
    <property type="project" value="UniProtKB-SubCell"/>
</dbReference>
<keyword evidence="8 11" id="KW-0012">Acyltransferase</keyword>
<feature type="transmembrane region" description="Helical" evidence="11">
    <location>
        <begin position="60"/>
        <end position="82"/>
    </location>
</feature>
<dbReference type="GO" id="GO:0005794">
    <property type="term" value="C:Golgi apparatus"/>
    <property type="evidence" value="ECO:0007669"/>
    <property type="project" value="TreeGrafter"/>
</dbReference>
<feature type="transmembrane region" description="Helical" evidence="11">
    <location>
        <begin position="226"/>
        <end position="247"/>
    </location>
</feature>
<evidence type="ECO:0000256" key="6">
    <source>
        <dbReference type="ARBA" id="ARBA00023139"/>
    </source>
</evidence>
<comment type="similarity">
    <text evidence="9">Belongs to the DHHC palmitoyltransferase family. PFA5 subfamily.</text>
</comment>
<dbReference type="GO" id="GO:0019706">
    <property type="term" value="F:protein-cysteine S-palmitoyltransferase activity"/>
    <property type="evidence" value="ECO:0007669"/>
    <property type="project" value="UniProtKB-EC"/>
</dbReference>